<sequence length="316" mass="34095">MKLLACRVAYSMIQDAEDKGLITPGKTVLMEITGGNTGIGLAFIAAIKGYRLILIMPASYSLERRIVSLAFGAELYLTDPDKGHEEALKKADELLGKIPNSYLLKQFENPANPRIHYETTGPEIWRDSAQKVDVLVAGIGTGGTITGAGNFLKEKNPEIEVYGVEPVESALLNGGQHGWTTIVGFRTENGRFFFFYGIEITHFSNCHANAHLIGKHLIQGIGAGFISAVLDANVLDEVIQVSSEEAIETAKLLALKEGLLVGISSGAAAAAAIKVGKRPENAGKLIVVIFPSYGERYLSTALFDSIRHEAENMTFD</sequence>
<dbReference type="InParanoid" id="A0A7N2L329"/>
<dbReference type="InterPro" id="IPR001926">
    <property type="entry name" value="TrpB-like_PALP"/>
</dbReference>
<comment type="cofactor">
    <cofactor evidence="1">
        <name>pyridoxal 5'-phosphate</name>
        <dbReference type="ChEBI" id="CHEBI:597326"/>
    </cofactor>
</comment>
<dbReference type="EnsemblPlants" id="QL03p006084:mrna">
    <property type="protein sequence ID" value="QL03p006084:mrna"/>
    <property type="gene ID" value="QL03p006084"/>
</dbReference>
<dbReference type="Pfam" id="PF00291">
    <property type="entry name" value="PALP"/>
    <property type="match status" value="1"/>
</dbReference>
<dbReference type="AlphaFoldDB" id="A0A7N2L329"/>
<protein>
    <recommendedName>
        <fullName evidence="7">Tryptophan synthase beta chain-like PALP domain-containing protein</fullName>
    </recommendedName>
</protein>
<evidence type="ECO:0000256" key="5">
    <source>
        <dbReference type="ARBA" id="ARBA00022898"/>
    </source>
</evidence>
<accession>A0A7N2L329</accession>
<dbReference type="CDD" id="cd01561">
    <property type="entry name" value="CBS_like"/>
    <property type="match status" value="1"/>
</dbReference>
<comment type="similarity">
    <text evidence="2">Belongs to the cysteine synthase/cystathionine beta-synthase family.</text>
</comment>
<name>A0A7N2L329_QUELO</name>
<feature type="domain" description="Tryptophan synthase beta chain-like PALP" evidence="7">
    <location>
        <begin position="7"/>
        <end position="291"/>
    </location>
</feature>
<evidence type="ECO:0000256" key="3">
    <source>
        <dbReference type="ARBA" id="ARBA00022605"/>
    </source>
</evidence>
<reference evidence="8" key="2">
    <citation type="submission" date="2021-01" db="UniProtKB">
        <authorList>
            <consortium name="EnsemblPlants"/>
        </authorList>
    </citation>
    <scope>IDENTIFICATION</scope>
</reference>
<evidence type="ECO:0000256" key="6">
    <source>
        <dbReference type="ARBA" id="ARBA00023192"/>
    </source>
</evidence>
<keyword evidence="3" id="KW-0028">Amino-acid biosynthesis</keyword>
<keyword evidence="5" id="KW-0663">Pyridoxal phosphate</keyword>
<dbReference type="PANTHER" id="PTHR10314">
    <property type="entry name" value="CYSTATHIONINE BETA-SYNTHASE"/>
    <property type="match status" value="1"/>
</dbReference>
<keyword evidence="6" id="KW-0198">Cysteine biosynthesis</keyword>
<evidence type="ECO:0000256" key="4">
    <source>
        <dbReference type="ARBA" id="ARBA00022679"/>
    </source>
</evidence>
<dbReference type="GO" id="GO:0019344">
    <property type="term" value="P:cysteine biosynthetic process"/>
    <property type="evidence" value="ECO:0007669"/>
    <property type="project" value="UniProtKB-KW"/>
</dbReference>
<keyword evidence="4" id="KW-0808">Transferase</keyword>
<reference evidence="8 9" key="1">
    <citation type="journal article" date="2016" name="G3 (Bethesda)">
        <title>First Draft Assembly and Annotation of the Genome of a California Endemic Oak Quercus lobata Nee (Fagaceae).</title>
        <authorList>
            <person name="Sork V.L."/>
            <person name="Fitz-Gibbon S.T."/>
            <person name="Puiu D."/>
            <person name="Crepeau M."/>
            <person name="Gugger P.F."/>
            <person name="Sherman R."/>
            <person name="Stevens K."/>
            <person name="Langley C.H."/>
            <person name="Pellegrini M."/>
            <person name="Salzberg S.L."/>
        </authorList>
    </citation>
    <scope>NUCLEOTIDE SEQUENCE [LARGE SCALE GENOMIC DNA]</scope>
    <source>
        <strain evidence="8 9">cv. SW786</strain>
    </source>
</reference>
<dbReference type="SUPFAM" id="SSF53686">
    <property type="entry name" value="Tryptophan synthase beta subunit-like PLP-dependent enzymes"/>
    <property type="match status" value="1"/>
</dbReference>
<keyword evidence="9" id="KW-1185">Reference proteome</keyword>
<evidence type="ECO:0000313" key="9">
    <source>
        <dbReference type="Proteomes" id="UP000594261"/>
    </source>
</evidence>
<proteinExistence type="inferred from homology"/>
<dbReference type="OMA" id="HYCSTER"/>
<dbReference type="EMBL" id="LRBV02000003">
    <property type="status" value="NOT_ANNOTATED_CDS"/>
    <property type="molecule type" value="Genomic_DNA"/>
</dbReference>
<evidence type="ECO:0000259" key="7">
    <source>
        <dbReference type="Pfam" id="PF00291"/>
    </source>
</evidence>
<evidence type="ECO:0000313" key="8">
    <source>
        <dbReference type="EnsemblPlants" id="QL03p006084:mrna"/>
    </source>
</evidence>
<evidence type="ECO:0000256" key="1">
    <source>
        <dbReference type="ARBA" id="ARBA00001933"/>
    </source>
</evidence>
<dbReference type="Proteomes" id="UP000594261">
    <property type="component" value="Chromosome 3"/>
</dbReference>
<dbReference type="GO" id="GO:0016740">
    <property type="term" value="F:transferase activity"/>
    <property type="evidence" value="ECO:0007669"/>
    <property type="project" value="UniProtKB-KW"/>
</dbReference>
<dbReference type="InterPro" id="IPR036052">
    <property type="entry name" value="TrpB-like_PALP_sf"/>
</dbReference>
<evidence type="ECO:0000256" key="2">
    <source>
        <dbReference type="ARBA" id="ARBA00007103"/>
    </source>
</evidence>
<dbReference type="FunFam" id="3.40.50.1100:FF:000002">
    <property type="entry name" value="Cysteine synthase"/>
    <property type="match status" value="1"/>
</dbReference>
<organism evidence="8 9">
    <name type="scientific">Quercus lobata</name>
    <name type="common">Valley oak</name>
    <dbReference type="NCBI Taxonomy" id="97700"/>
    <lineage>
        <taxon>Eukaryota</taxon>
        <taxon>Viridiplantae</taxon>
        <taxon>Streptophyta</taxon>
        <taxon>Embryophyta</taxon>
        <taxon>Tracheophyta</taxon>
        <taxon>Spermatophyta</taxon>
        <taxon>Magnoliopsida</taxon>
        <taxon>eudicotyledons</taxon>
        <taxon>Gunneridae</taxon>
        <taxon>Pentapetalae</taxon>
        <taxon>rosids</taxon>
        <taxon>fabids</taxon>
        <taxon>Fagales</taxon>
        <taxon>Fagaceae</taxon>
        <taxon>Quercus</taxon>
    </lineage>
</organism>
<dbReference type="Gene3D" id="3.40.50.1100">
    <property type="match status" value="2"/>
</dbReference>
<dbReference type="Gramene" id="QL03p006084:mrna">
    <property type="protein sequence ID" value="QL03p006084:mrna"/>
    <property type="gene ID" value="QL03p006084"/>
</dbReference>
<dbReference type="InterPro" id="IPR050214">
    <property type="entry name" value="Cys_Synth/Cystath_Beta-Synth"/>
</dbReference>